<name>A0ACB7SBM2_HYAAI</name>
<evidence type="ECO:0000313" key="2">
    <source>
        <dbReference type="Proteomes" id="UP000821845"/>
    </source>
</evidence>
<proteinExistence type="predicted"/>
<protein>
    <submittedName>
        <fullName evidence="1">Uncharacterized protein</fullName>
    </submittedName>
</protein>
<dbReference type="Proteomes" id="UP000821845">
    <property type="component" value="Chromosome 5"/>
</dbReference>
<comment type="caution">
    <text evidence="1">The sequence shown here is derived from an EMBL/GenBank/DDBJ whole genome shotgun (WGS) entry which is preliminary data.</text>
</comment>
<reference evidence="1" key="1">
    <citation type="submission" date="2020-05" db="EMBL/GenBank/DDBJ databases">
        <title>Large-scale comparative analyses of tick genomes elucidate their genetic diversity and vector capacities.</title>
        <authorList>
            <person name="Jia N."/>
            <person name="Wang J."/>
            <person name="Shi W."/>
            <person name="Du L."/>
            <person name="Sun Y."/>
            <person name="Zhan W."/>
            <person name="Jiang J."/>
            <person name="Wang Q."/>
            <person name="Zhang B."/>
            <person name="Ji P."/>
            <person name="Sakyi L.B."/>
            <person name="Cui X."/>
            <person name="Yuan T."/>
            <person name="Jiang B."/>
            <person name="Yang W."/>
            <person name="Lam T.T.-Y."/>
            <person name="Chang Q."/>
            <person name="Ding S."/>
            <person name="Wang X."/>
            <person name="Zhu J."/>
            <person name="Ruan X."/>
            <person name="Zhao L."/>
            <person name="Wei J."/>
            <person name="Que T."/>
            <person name="Du C."/>
            <person name="Cheng J."/>
            <person name="Dai P."/>
            <person name="Han X."/>
            <person name="Huang E."/>
            <person name="Gao Y."/>
            <person name="Liu J."/>
            <person name="Shao H."/>
            <person name="Ye R."/>
            <person name="Li L."/>
            <person name="Wei W."/>
            <person name="Wang X."/>
            <person name="Wang C."/>
            <person name="Yang T."/>
            <person name="Huo Q."/>
            <person name="Li W."/>
            <person name="Guo W."/>
            <person name="Chen H."/>
            <person name="Zhou L."/>
            <person name="Ni X."/>
            <person name="Tian J."/>
            <person name="Zhou Y."/>
            <person name="Sheng Y."/>
            <person name="Liu T."/>
            <person name="Pan Y."/>
            <person name="Xia L."/>
            <person name="Li J."/>
            <person name="Zhao F."/>
            <person name="Cao W."/>
        </authorList>
    </citation>
    <scope>NUCLEOTIDE SEQUENCE</scope>
    <source>
        <strain evidence="1">Hyas-2018</strain>
    </source>
</reference>
<accession>A0ACB7SBM2</accession>
<sequence>MGSALFMAQRVVHLFQGEAKSPMLFGETEQSGEWTTAETQKAPPFIIDGEPAAGDASATASHDAPRVVIHTHTWRGGSKSTTS</sequence>
<gene>
    <name evidence="1" type="ORF">HPB50_022060</name>
</gene>
<keyword evidence="2" id="KW-1185">Reference proteome</keyword>
<dbReference type="EMBL" id="CM023485">
    <property type="protein sequence ID" value="KAH6931083.1"/>
    <property type="molecule type" value="Genomic_DNA"/>
</dbReference>
<organism evidence="1 2">
    <name type="scientific">Hyalomma asiaticum</name>
    <name type="common">Tick</name>
    <dbReference type="NCBI Taxonomy" id="266040"/>
    <lineage>
        <taxon>Eukaryota</taxon>
        <taxon>Metazoa</taxon>
        <taxon>Ecdysozoa</taxon>
        <taxon>Arthropoda</taxon>
        <taxon>Chelicerata</taxon>
        <taxon>Arachnida</taxon>
        <taxon>Acari</taxon>
        <taxon>Parasitiformes</taxon>
        <taxon>Ixodida</taxon>
        <taxon>Ixodoidea</taxon>
        <taxon>Ixodidae</taxon>
        <taxon>Hyalomminae</taxon>
        <taxon>Hyalomma</taxon>
    </lineage>
</organism>
<evidence type="ECO:0000313" key="1">
    <source>
        <dbReference type="EMBL" id="KAH6931083.1"/>
    </source>
</evidence>